<dbReference type="SUPFAM" id="SSF53271">
    <property type="entry name" value="PRTase-like"/>
    <property type="match status" value="1"/>
</dbReference>
<dbReference type="InterPro" id="IPR029057">
    <property type="entry name" value="PRTase-like"/>
</dbReference>
<proteinExistence type="inferred from homology"/>
<dbReference type="AlphaFoldDB" id="A0A3M7TS68"/>
<dbReference type="PANTHER" id="PTHR47505">
    <property type="entry name" value="DNA UTILIZATION PROTEIN YHGH"/>
    <property type="match status" value="1"/>
</dbReference>
<name>A0A3M7TS68_9BACI</name>
<dbReference type="Pfam" id="PF00156">
    <property type="entry name" value="Pribosyltran"/>
    <property type="match status" value="1"/>
</dbReference>
<dbReference type="Proteomes" id="UP000278746">
    <property type="component" value="Unassembled WGS sequence"/>
</dbReference>
<dbReference type="InterPro" id="IPR000836">
    <property type="entry name" value="PRTase_dom"/>
</dbReference>
<evidence type="ECO:0000313" key="4">
    <source>
        <dbReference type="Proteomes" id="UP000278746"/>
    </source>
</evidence>
<dbReference type="PANTHER" id="PTHR47505:SF1">
    <property type="entry name" value="DNA UTILIZATION PROTEIN YHGH"/>
    <property type="match status" value="1"/>
</dbReference>
<dbReference type="RefSeq" id="WP_122899103.1">
    <property type="nucleotide sequence ID" value="NZ_RHIB01000002.1"/>
</dbReference>
<dbReference type="Gene3D" id="3.40.50.2020">
    <property type="match status" value="1"/>
</dbReference>
<dbReference type="CDD" id="cd06223">
    <property type="entry name" value="PRTases_typeI"/>
    <property type="match status" value="1"/>
</dbReference>
<keyword evidence="4" id="KW-1185">Reference proteome</keyword>
<protein>
    <submittedName>
        <fullName evidence="3">ComF family protein</fullName>
    </submittedName>
</protein>
<accession>A0A3M7TS68</accession>
<reference evidence="3 4" key="1">
    <citation type="submission" date="2018-10" db="EMBL/GenBank/DDBJ databases">
        <title>Bacillus Keqinensis sp. nov., a moderately halophilic bacterium isolated from a saline-alkaline lake.</title>
        <authorList>
            <person name="Wang H."/>
        </authorList>
    </citation>
    <scope>NUCLEOTIDE SEQUENCE [LARGE SCALE GENOMIC DNA]</scope>
    <source>
        <strain evidence="3 4">KQ-3</strain>
    </source>
</reference>
<comment type="caution">
    <text evidence="3">The sequence shown here is derived from an EMBL/GenBank/DDBJ whole genome shotgun (WGS) entry which is preliminary data.</text>
</comment>
<comment type="similarity">
    <text evidence="1">Belongs to the ComF/GntX family.</text>
</comment>
<evidence type="ECO:0000259" key="2">
    <source>
        <dbReference type="Pfam" id="PF00156"/>
    </source>
</evidence>
<organism evidence="3 4">
    <name type="scientific">Alteribacter keqinensis</name>
    <dbReference type="NCBI Taxonomy" id="2483800"/>
    <lineage>
        <taxon>Bacteria</taxon>
        <taxon>Bacillati</taxon>
        <taxon>Bacillota</taxon>
        <taxon>Bacilli</taxon>
        <taxon>Bacillales</taxon>
        <taxon>Bacillaceae</taxon>
        <taxon>Alteribacter</taxon>
    </lineage>
</organism>
<evidence type="ECO:0000313" key="3">
    <source>
        <dbReference type="EMBL" id="RNA67572.1"/>
    </source>
</evidence>
<dbReference type="EMBL" id="RHIB01000002">
    <property type="protein sequence ID" value="RNA67572.1"/>
    <property type="molecule type" value="Genomic_DNA"/>
</dbReference>
<feature type="domain" description="Phosphoribosyltransferase" evidence="2">
    <location>
        <begin position="171"/>
        <end position="229"/>
    </location>
</feature>
<gene>
    <name evidence="3" type="ORF">EBO34_12655</name>
</gene>
<sequence>MKVRDLLAETEHCLWCGETYSEPMSWAAFLGESPLGRFCERCDSKLAPIDFGNACRTCSKPEFSQCDDCAAWNEDPFWSCREFTNRALYEYNPFLKEVIARFKYRGDAALAEAFSERIARAVHPGSIVTSIPLNDEGHYERGFNQATLLAGRLKPVPLLERSLSSGKQSKRSREERIAAAEEQFRILPGAVGKTIVIVDDIYTTGATIRSAARLLYENGAKSVMGVTLARA</sequence>
<dbReference type="InterPro" id="IPR051910">
    <property type="entry name" value="ComF/GntX_DNA_util-trans"/>
</dbReference>
<evidence type="ECO:0000256" key="1">
    <source>
        <dbReference type="ARBA" id="ARBA00008007"/>
    </source>
</evidence>
<dbReference type="OrthoDB" id="9779910at2"/>